<dbReference type="CDD" id="cd03603">
    <property type="entry name" value="CLECT_VCBS"/>
    <property type="match status" value="1"/>
</dbReference>
<evidence type="ECO:0000259" key="1">
    <source>
        <dbReference type="PROSITE" id="PS50041"/>
    </source>
</evidence>
<reference evidence="2 3" key="1">
    <citation type="submission" date="2023-09" db="EMBL/GenBank/DDBJ databases">
        <title>Novel taxa isolated from Blanes Bay.</title>
        <authorList>
            <person name="Rey-Velasco X."/>
            <person name="Lucena T."/>
        </authorList>
    </citation>
    <scope>NUCLEOTIDE SEQUENCE [LARGE SCALE GENOMIC DNA]</scope>
    <source>
        <strain evidence="2 3">S356</strain>
    </source>
</reference>
<dbReference type="InterPro" id="IPR044023">
    <property type="entry name" value="Ig_7"/>
</dbReference>
<evidence type="ECO:0000313" key="2">
    <source>
        <dbReference type="EMBL" id="MDT7832559.1"/>
    </source>
</evidence>
<dbReference type="InterPro" id="IPR026341">
    <property type="entry name" value="T9SS_type_B"/>
</dbReference>
<sequence length="709" mass="76707">MLLFFMVGNAIAQSNALPVITANARQAYCPSEQIQIAPNFTITDSDDTGIDAFFIQISAGYTASADRLILTGNHPTIAATWSITEGKLSLTPASGTQILYTDLQAAVRDVVFVGNAFNDGEKFFSFNIGAANFLPSTNHFYEYVPSLGIDWESARQAAENRTYFGLQGYLATIGSQDEAQITGEQAAGAGWIGGSDAAEEGVWRWVTGPEAGTIFWNGDANGTTPNFAFWNNNPSEPNNLGDEDYAHVTDPNVGLPGSWNDLDIDGNTSGPYQPKGYVVEYGGMPGDPIVSISASTSVYIPQILTSTNADVCQMGSVNLTATQSEGTVLWYDAMTGGNLVGTGTVFTTPVLSVTTTYYATVSVNGCMNLPRTPVVATVFQSPTITSVENDIICDNGIATIRAFASEGQVYWYDSLLSNAPIFIGNEYITPSINTDTTFYVEAIVSGCGSIARTPVTVTIDSTIPSFDISEAYTLCLDQGSVLIEAMNPQGNYTYQWQINGEDLGVNTASISATVSGRYSVQATSIAGCISEPKVFNVIASEIATITINDVIINDSTLNNFIKVGRVIFGAGAYEFAIDNSNGPYSDQRLYENLTPGRHILYLRDKNGCGVIQFEFSVLDYPQFFTPNNDGVNDVWSLTGYDRNFYTSSDIFIYDRYGKFVARVEPTSAGWNGTYNGKQLPSSDYWFTTKLTDINGLTVERKGHFSLLRK</sequence>
<dbReference type="PROSITE" id="PS50041">
    <property type="entry name" value="C_TYPE_LECTIN_2"/>
    <property type="match status" value="1"/>
</dbReference>
<keyword evidence="3" id="KW-1185">Reference proteome</keyword>
<protein>
    <submittedName>
        <fullName evidence="2">T9SS type B sorting domain-containing protein</fullName>
    </submittedName>
</protein>
<organism evidence="2 3">
    <name type="scientific">Asprobacillus argus</name>
    <dbReference type="NCBI Taxonomy" id="3076534"/>
    <lineage>
        <taxon>Bacteria</taxon>
        <taxon>Pseudomonadati</taxon>
        <taxon>Bacteroidota</taxon>
        <taxon>Flavobacteriia</taxon>
        <taxon>Flavobacteriales</taxon>
        <taxon>Flavobacteriaceae</taxon>
        <taxon>Asprobacillus</taxon>
    </lineage>
</organism>
<comment type="caution">
    <text evidence="2">The sequence shown here is derived from an EMBL/GenBank/DDBJ whole genome shotgun (WGS) entry which is preliminary data.</text>
</comment>
<feature type="domain" description="C-type lectin" evidence="1">
    <location>
        <begin position="136"/>
        <end position="261"/>
    </location>
</feature>
<dbReference type="EMBL" id="JAVTTO010000003">
    <property type="protein sequence ID" value="MDT7832559.1"/>
    <property type="molecule type" value="Genomic_DNA"/>
</dbReference>
<dbReference type="InterPro" id="IPR034007">
    <property type="entry name" value="CTLD_bac"/>
</dbReference>
<dbReference type="RefSeq" id="WP_349241819.1">
    <property type="nucleotide sequence ID" value="NZ_JAVTTO010000003.1"/>
</dbReference>
<dbReference type="Pfam" id="PF19081">
    <property type="entry name" value="Ig_7"/>
    <property type="match status" value="2"/>
</dbReference>
<evidence type="ECO:0000313" key="3">
    <source>
        <dbReference type="Proteomes" id="UP001257277"/>
    </source>
</evidence>
<dbReference type="InterPro" id="IPR016186">
    <property type="entry name" value="C-type_lectin-like/link_sf"/>
</dbReference>
<proteinExistence type="predicted"/>
<dbReference type="InterPro" id="IPR001304">
    <property type="entry name" value="C-type_lectin-like"/>
</dbReference>
<dbReference type="Gene3D" id="3.10.100.10">
    <property type="entry name" value="Mannose-Binding Protein A, subunit A"/>
    <property type="match status" value="1"/>
</dbReference>
<dbReference type="NCBIfam" id="TIGR04131">
    <property type="entry name" value="Bac_Flav_CTERM"/>
    <property type="match status" value="1"/>
</dbReference>
<name>A0ABU3LFQ0_9FLAO</name>
<accession>A0ABU3LFQ0</accession>
<dbReference type="SUPFAM" id="SSF56436">
    <property type="entry name" value="C-type lectin-like"/>
    <property type="match status" value="1"/>
</dbReference>
<dbReference type="Proteomes" id="UP001257277">
    <property type="component" value="Unassembled WGS sequence"/>
</dbReference>
<gene>
    <name evidence="2" type="ORF">RQM59_09220</name>
</gene>
<dbReference type="InterPro" id="IPR016187">
    <property type="entry name" value="CTDL_fold"/>
</dbReference>
<dbReference type="Pfam" id="PF13585">
    <property type="entry name" value="CHU_C"/>
    <property type="match status" value="1"/>
</dbReference>